<organism evidence="1 2">
    <name type="scientific">Entomophthora muscae</name>
    <dbReference type="NCBI Taxonomy" id="34485"/>
    <lineage>
        <taxon>Eukaryota</taxon>
        <taxon>Fungi</taxon>
        <taxon>Fungi incertae sedis</taxon>
        <taxon>Zoopagomycota</taxon>
        <taxon>Entomophthoromycotina</taxon>
        <taxon>Entomophthoromycetes</taxon>
        <taxon>Entomophthorales</taxon>
        <taxon>Entomophthoraceae</taxon>
        <taxon>Entomophthora</taxon>
    </lineage>
</organism>
<protein>
    <submittedName>
        <fullName evidence="1">NineTeen Complex (NTC) component</fullName>
    </submittedName>
</protein>
<proteinExistence type="predicted"/>
<keyword evidence="2" id="KW-1185">Reference proteome</keyword>
<name>A0ACC2S4L0_9FUNG</name>
<gene>
    <name evidence="1" type="primary">ISY1_1</name>
    <name evidence="1" type="ORF">DSO57_1023971</name>
</gene>
<comment type="caution">
    <text evidence="1">The sequence shown here is derived from an EMBL/GenBank/DDBJ whole genome shotgun (WGS) entry which is preliminary data.</text>
</comment>
<evidence type="ECO:0000313" key="2">
    <source>
        <dbReference type="Proteomes" id="UP001165960"/>
    </source>
</evidence>
<reference evidence="1" key="1">
    <citation type="submission" date="2022-04" db="EMBL/GenBank/DDBJ databases">
        <title>Genome of the entomopathogenic fungus Entomophthora muscae.</title>
        <authorList>
            <person name="Elya C."/>
            <person name="Lovett B.R."/>
            <person name="Lee E."/>
            <person name="Macias A.M."/>
            <person name="Hajek A.E."/>
            <person name="De Bivort B.L."/>
            <person name="Kasson M.T."/>
            <person name="De Fine Licht H.H."/>
            <person name="Stajich J.E."/>
        </authorList>
    </citation>
    <scope>NUCLEOTIDE SEQUENCE</scope>
    <source>
        <strain evidence="1">Berkeley</strain>
    </source>
</reference>
<sequence length="188" mass="22107">MARNEEKAQSMLYRFRQAQAESLGLMSHVHEKRPWNVTEVKSLSEAEKWRHQVIREISKKVTQIQDTGLTDFQVRDLNDTINKQLREKRRWEDQIKYLGGPDYKRSGPKMLDREGKEAPGAQGYRYFGRAKDLPGVRELFATTVVTPDVKSRFELYRNVDADYYGYRDEADGELLDYEKSIETQRNIP</sequence>
<evidence type="ECO:0000313" key="1">
    <source>
        <dbReference type="EMBL" id="KAJ9057309.1"/>
    </source>
</evidence>
<dbReference type="EMBL" id="QTSX02005807">
    <property type="protein sequence ID" value="KAJ9057309.1"/>
    <property type="molecule type" value="Genomic_DNA"/>
</dbReference>
<dbReference type="Proteomes" id="UP001165960">
    <property type="component" value="Unassembled WGS sequence"/>
</dbReference>
<accession>A0ACC2S4L0</accession>